<dbReference type="GO" id="GO:0008643">
    <property type="term" value="P:carbohydrate transport"/>
    <property type="evidence" value="ECO:0007669"/>
    <property type="project" value="InterPro"/>
</dbReference>
<gene>
    <name evidence="3" type="ORF">E3D00_06020</name>
</gene>
<dbReference type="PANTHER" id="PTHR37944">
    <property type="entry name" value="PORIN B"/>
    <property type="match status" value="1"/>
</dbReference>
<protein>
    <submittedName>
        <fullName evidence="3">Carbohydrate porin</fullName>
    </submittedName>
</protein>
<comment type="similarity">
    <text evidence="1 2">Belongs to the OprB family.</text>
</comment>
<dbReference type="GO" id="GO:0016020">
    <property type="term" value="C:membrane"/>
    <property type="evidence" value="ECO:0007669"/>
    <property type="project" value="InterPro"/>
</dbReference>
<proteinExistence type="inferred from homology"/>
<feature type="chain" id="PRO_5021447389" evidence="2">
    <location>
        <begin position="31"/>
        <end position="532"/>
    </location>
</feature>
<dbReference type="InterPro" id="IPR038673">
    <property type="entry name" value="OprB_sf"/>
</dbReference>
<keyword evidence="2" id="KW-0732">Signal</keyword>
<feature type="signal peptide" evidence="2">
    <location>
        <begin position="1"/>
        <end position="30"/>
    </location>
</feature>
<keyword evidence="4" id="KW-1185">Reference proteome</keyword>
<organism evidence="3 4">
    <name type="scientific">Swingsia samuiensis</name>
    <dbReference type="NCBI Taxonomy" id="1293412"/>
    <lineage>
        <taxon>Bacteria</taxon>
        <taxon>Pseudomonadati</taxon>
        <taxon>Pseudomonadota</taxon>
        <taxon>Alphaproteobacteria</taxon>
        <taxon>Acetobacterales</taxon>
        <taxon>Acetobacteraceae</taxon>
        <taxon>Swingsia</taxon>
    </lineage>
</organism>
<evidence type="ECO:0000256" key="2">
    <source>
        <dbReference type="RuleBase" id="RU363072"/>
    </source>
</evidence>
<dbReference type="Gene3D" id="2.40.160.180">
    <property type="entry name" value="Carbohydrate-selective porin OprB"/>
    <property type="match status" value="1"/>
</dbReference>
<dbReference type="OrthoDB" id="177316at2"/>
<dbReference type="InterPro" id="IPR052932">
    <property type="entry name" value="OprB_Porin"/>
</dbReference>
<reference evidence="3 4" key="1">
    <citation type="submission" date="2019-03" db="EMBL/GenBank/DDBJ databases">
        <title>The complete genome sequence of Swingsia samuiensis NBRC107927(T).</title>
        <authorList>
            <person name="Chua K.-O."/>
            <person name="Chan K.-G."/>
            <person name="See-Too W.-S."/>
        </authorList>
    </citation>
    <scope>NUCLEOTIDE SEQUENCE [LARGE SCALE GENOMIC DNA]</scope>
    <source>
        <strain evidence="3 4">AH83</strain>
    </source>
</reference>
<dbReference type="InterPro" id="IPR007049">
    <property type="entry name" value="Carb-sel_porin_OprB"/>
</dbReference>
<evidence type="ECO:0000256" key="1">
    <source>
        <dbReference type="ARBA" id="ARBA00008769"/>
    </source>
</evidence>
<accession>A0A4Y6UK44</accession>
<evidence type="ECO:0000313" key="4">
    <source>
        <dbReference type="Proteomes" id="UP000316313"/>
    </source>
</evidence>
<dbReference type="Proteomes" id="UP000316313">
    <property type="component" value="Chromosome"/>
</dbReference>
<sequence length="532" mass="58709">MTHRLKNKNLRKAILSLLYASVLSSSYAYGATIRTSPHSTPHSKIKTPTRTYSHPINHQPLIHHIKSRSLSSPLVRHTPAHLIAAPTPIAINNINSVHSSASTDKLLDQTTAAPSLESQHFFGNWGGVQPWLMKHGIQLLLSINEEFAGNITGGRQRTYTNTGQVGLELDLDWNKLAGIKDFWTHTIIVNGHGRSVSQQFGDSLAATQEIYGARGNVIAHLVAMYAEKSFFHNRLDLNAGWIPVGTFFASSPMFCDFMNVAICGNPAPNKYTSGNKDWPSGNLGAVARVMPTHNTYIMSGLFAVSPHEYTGGISGWSWAQSGLGKFSTPVEIGWIPSFGKKKLIGHYKLGYSYDNSSYPNLYEDINGNSWQATGLAQRYQAGMNSTWLIMDQMIWRHGAGDTNGLIALAGAMYSDGKTVAMRDHTWVGLLDTGTDWGRPLDTVGMMWQHFDMSRTAALQQESSLALHLPFQNNQWGSVYGVQSHENVYELFYSAHVARALNIQPDFQYIQRPSATTTFKDAAVLGVQLSVVL</sequence>
<dbReference type="EMBL" id="CP038141">
    <property type="protein sequence ID" value="QDH17170.1"/>
    <property type="molecule type" value="Genomic_DNA"/>
</dbReference>
<dbReference type="Pfam" id="PF04966">
    <property type="entry name" value="OprB"/>
    <property type="match status" value="1"/>
</dbReference>
<dbReference type="GO" id="GO:0015288">
    <property type="term" value="F:porin activity"/>
    <property type="evidence" value="ECO:0007669"/>
    <property type="project" value="InterPro"/>
</dbReference>
<dbReference type="AlphaFoldDB" id="A0A4Y6UK44"/>
<name>A0A4Y6UK44_9PROT</name>
<evidence type="ECO:0000313" key="3">
    <source>
        <dbReference type="EMBL" id="QDH17170.1"/>
    </source>
</evidence>
<dbReference type="PANTHER" id="PTHR37944:SF1">
    <property type="entry name" value="PORIN B"/>
    <property type="match status" value="1"/>
</dbReference>
<dbReference type="KEGG" id="ssam:E3D00_06020"/>